<evidence type="ECO:0000256" key="1">
    <source>
        <dbReference type="ARBA" id="ARBA00000847"/>
    </source>
</evidence>
<evidence type="ECO:0000313" key="10">
    <source>
        <dbReference type="EMBL" id="MDQ0467227.1"/>
    </source>
</evidence>
<comment type="caution">
    <text evidence="10">The sequence shown here is derived from an EMBL/GenBank/DDBJ whole genome shotgun (WGS) entry which is preliminary data.</text>
</comment>
<evidence type="ECO:0000256" key="6">
    <source>
        <dbReference type="ARBA" id="ARBA00022801"/>
    </source>
</evidence>
<dbReference type="Pfam" id="PF00293">
    <property type="entry name" value="NUDIX"/>
    <property type="match status" value="1"/>
</dbReference>
<dbReference type="EMBL" id="JAUSVX010000001">
    <property type="protein sequence ID" value="MDQ0467227.1"/>
    <property type="molecule type" value="Genomic_DNA"/>
</dbReference>
<comment type="catalytic activity">
    <reaction evidence="1">
        <text>GDP-alpha-D-mannose + H2O = alpha-D-mannose 1-phosphate + GMP + 2 H(+)</text>
        <dbReference type="Rhea" id="RHEA:27978"/>
        <dbReference type="ChEBI" id="CHEBI:15377"/>
        <dbReference type="ChEBI" id="CHEBI:15378"/>
        <dbReference type="ChEBI" id="CHEBI:57527"/>
        <dbReference type="ChEBI" id="CHEBI:58115"/>
        <dbReference type="ChEBI" id="CHEBI:58409"/>
    </reaction>
</comment>
<protein>
    <recommendedName>
        <fullName evidence="5">GDP-mannose pyrophosphatase</fullName>
    </recommendedName>
    <alternativeName>
        <fullName evidence="7">GDP-mannose hydrolase</fullName>
    </alternativeName>
    <alternativeName>
        <fullName evidence="8">GDPMK</fullName>
    </alternativeName>
</protein>
<dbReference type="InterPro" id="IPR015797">
    <property type="entry name" value="NUDIX_hydrolase-like_dom_sf"/>
</dbReference>
<evidence type="ECO:0000259" key="9">
    <source>
        <dbReference type="PROSITE" id="PS51462"/>
    </source>
</evidence>
<evidence type="ECO:0000256" key="4">
    <source>
        <dbReference type="ARBA" id="ARBA00011738"/>
    </source>
</evidence>
<dbReference type="PANTHER" id="PTHR11839:SF18">
    <property type="entry name" value="NUDIX HYDROLASE DOMAIN-CONTAINING PROTEIN"/>
    <property type="match status" value="1"/>
</dbReference>
<evidence type="ECO:0000256" key="5">
    <source>
        <dbReference type="ARBA" id="ARBA00016377"/>
    </source>
</evidence>
<dbReference type="NCBIfam" id="TIGR00052">
    <property type="entry name" value="nudix-type nucleoside diphosphatase, YffH/AdpP family"/>
    <property type="match status" value="1"/>
</dbReference>
<sequence>MTAAILEERIVHSGWNRLSMVKTRTARGSVIERSVEDHGDAVAVLPVDSVRRTAILVRQMRVPLLKAHGEQASLEAPAGILDEKDPAACARREAMEEAGLLLRTLVPLGAAYPMPGVSTEKMHLFLAEYAAADRVAEGGGLAEETEEIEVVEMPLAALAALADGGELRDLKTLLLVQTLRLRRPELFA</sequence>
<dbReference type="RefSeq" id="WP_307266592.1">
    <property type="nucleotide sequence ID" value="NZ_JAUSVX010000001.1"/>
</dbReference>
<evidence type="ECO:0000256" key="3">
    <source>
        <dbReference type="ARBA" id="ARBA00007275"/>
    </source>
</evidence>
<keyword evidence="11" id="KW-1185">Reference proteome</keyword>
<feature type="domain" description="Nudix hydrolase" evidence="9">
    <location>
        <begin position="37"/>
        <end position="175"/>
    </location>
</feature>
<comment type="similarity">
    <text evidence="3">Belongs to the Nudix hydrolase family. NudK subfamily.</text>
</comment>
<dbReference type="Gene3D" id="3.90.79.10">
    <property type="entry name" value="Nucleoside Triphosphate Pyrophosphohydrolase"/>
    <property type="match status" value="1"/>
</dbReference>
<keyword evidence="6" id="KW-0378">Hydrolase</keyword>
<dbReference type="InterPro" id="IPR000086">
    <property type="entry name" value="NUDIX_hydrolase_dom"/>
</dbReference>
<dbReference type="PANTHER" id="PTHR11839">
    <property type="entry name" value="UDP/ADP-SUGAR PYROPHOSPHATASE"/>
    <property type="match status" value="1"/>
</dbReference>
<comment type="subunit">
    <text evidence="4">Homodimer.</text>
</comment>
<proteinExistence type="inferred from homology"/>
<dbReference type="Proteomes" id="UP001242480">
    <property type="component" value="Unassembled WGS sequence"/>
</dbReference>
<evidence type="ECO:0000256" key="7">
    <source>
        <dbReference type="ARBA" id="ARBA00032162"/>
    </source>
</evidence>
<dbReference type="SUPFAM" id="SSF55811">
    <property type="entry name" value="Nudix"/>
    <property type="match status" value="1"/>
</dbReference>
<evidence type="ECO:0000256" key="2">
    <source>
        <dbReference type="ARBA" id="ARBA00001946"/>
    </source>
</evidence>
<organism evidence="10 11">
    <name type="scientific">Labrys wisconsinensis</name>
    <dbReference type="NCBI Taxonomy" id="425677"/>
    <lineage>
        <taxon>Bacteria</taxon>
        <taxon>Pseudomonadati</taxon>
        <taxon>Pseudomonadota</taxon>
        <taxon>Alphaproteobacteria</taxon>
        <taxon>Hyphomicrobiales</taxon>
        <taxon>Xanthobacteraceae</taxon>
        <taxon>Labrys</taxon>
    </lineage>
</organism>
<evidence type="ECO:0000313" key="11">
    <source>
        <dbReference type="Proteomes" id="UP001242480"/>
    </source>
</evidence>
<dbReference type="PROSITE" id="PS51462">
    <property type="entry name" value="NUDIX"/>
    <property type="match status" value="1"/>
</dbReference>
<accession>A0ABU0IYY5</accession>
<dbReference type="InterPro" id="IPR004385">
    <property type="entry name" value="NDP_pyrophosphatase"/>
</dbReference>
<name>A0ABU0IYY5_9HYPH</name>
<reference evidence="10 11" key="1">
    <citation type="submission" date="2023-07" db="EMBL/GenBank/DDBJ databases">
        <title>Genomic Encyclopedia of Type Strains, Phase IV (KMG-IV): sequencing the most valuable type-strain genomes for metagenomic binning, comparative biology and taxonomic classification.</title>
        <authorList>
            <person name="Goeker M."/>
        </authorList>
    </citation>
    <scope>NUCLEOTIDE SEQUENCE [LARGE SCALE GENOMIC DNA]</scope>
    <source>
        <strain evidence="10 11">DSM 19619</strain>
    </source>
</reference>
<gene>
    <name evidence="10" type="ORF">QO011_000222</name>
</gene>
<comment type="cofactor">
    <cofactor evidence="2">
        <name>Mg(2+)</name>
        <dbReference type="ChEBI" id="CHEBI:18420"/>
    </cofactor>
</comment>
<evidence type="ECO:0000256" key="8">
    <source>
        <dbReference type="ARBA" id="ARBA00032272"/>
    </source>
</evidence>